<accession>B4IEF8</accession>
<dbReference type="Gene3D" id="1.20.58.900">
    <property type="match status" value="1"/>
</dbReference>
<proteinExistence type="predicted"/>
<protein>
    <submittedName>
        <fullName evidence="2">GM10180</fullName>
    </submittedName>
</protein>
<keyword evidence="3" id="KW-1185">Reference proteome</keyword>
<dbReference type="PhylomeDB" id="B4IEF8"/>
<evidence type="ECO:0000313" key="3">
    <source>
        <dbReference type="Proteomes" id="UP000001292"/>
    </source>
</evidence>
<organism evidence="3">
    <name type="scientific">Drosophila sechellia</name>
    <name type="common">Fruit fly</name>
    <dbReference type="NCBI Taxonomy" id="7238"/>
    <lineage>
        <taxon>Eukaryota</taxon>
        <taxon>Metazoa</taxon>
        <taxon>Ecdysozoa</taxon>
        <taxon>Arthropoda</taxon>
        <taxon>Hexapoda</taxon>
        <taxon>Insecta</taxon>
        <taxon>Pterygota</taxon>
        <taxon>Neoptera</taxon>
        <taxon>Endopterygota</taxon>
        <taxon>Diptera</taxon>
        <taxon>Brachycera</taxon>
        <taxon>Muscomorpha</taxon>
        <taxon>Ephydroidea</taxon>
        <taxon>Drosophilidae</taxon>
        <taxon>Drosophila</taxon>
        <taxon>Sophophora</taxon>
    </lineage>
</organism>
<dbReference type="HOGENOM" id="CLU_1385505_0_0_1"/>
<gene>
    <name evidence="2" type="primary">Dsec\GM10180</name>
    <name evidence="2" type="ORF">Dsec_GM10180</name>
</gene>
<feature type="domain" description="RUN" evidence="1">
    <location>
        <begin position="56"/>
        <end position="197"/>
    </location>
</feature>
<dbReference type="PANTHER" id="PTHR47194:SF3">
    <property type="entry name" value="SORTING NEXIN 29"/>
    <property type="match status" value="1"/>
</dbReference>
<dbReference type="STRING" id="7238.B4IEF8"/>
<sequence length="197" mass="22575">MPENASSSMPTEAGFRSMRSQLAGSTFGQRREDIFRRLQESAHQITQKFSGKELATERDESVQELCESLEELMSYGLRQTASTSSFSAASFIQNMQEMVSGNAGGGSNNNDATFWEFCQTHLTPHERQRYMDLKQIWTNVGRGRAFIRATLNEKRLYSLVLTWLSDEKQLHRFYTPWSLLLNDEAAKKLPEIIDFSQ</sequence>
<dbReference type="SMART" id="SM00593">
    <property type="entry name" value="RUN"/>
    <property type="match status" value="1"/>
</dbReference>
<evidence type="ECO:0000313" key="2">
    <source>
        <dbReference type="EMBL" id="EDW45985.1"/>
    </source>
</evidence>
<reference evidence="2 3" key="1">
    <citation type="journal article" date="2007" name="Nature">
        <title>Evolution of genes and genomes on the Drosophila phylogeny.</title>
        <authorList>
            <consortium name="Drosophila 12 Genomes Consortium"/>
            <person name="Clark A.G."/>
            <person name="Eisen M.B."/>
            <person name="Smith D.R."/>
            <person name="Bergman C.M."/>
            <person name="Oliver B."/>
            <person name="Markow T.A."/>
            <person name="Kaufman T.C."/>
            <person name="Kellis M."/>
            <person name="Gelbart W."/>
            <person name="Iyer V.N."/>
            <person name="Pollard D.A."/>
            <person name="Sackton T.B."/>
            <person name="Larracuente A.M."/>
            <person name="Singh N.D."/>
            <person name="Abad J.P."/>
            <person name="Abt D.N."/>
            <person name="Adryan B."/>
            <person name="Aguade M."/>
            <person name="Akashi H."/>
            <person name="Anderson W.W."/>
            <person name="Aquadro C.F."/>
            <person name="Ardell D.H."/>
            <person name="Arguello R."/>
            <person name="Artieri C.G."/>
            <person name="Barbash D.A."/>
            <person name="Barker D."/>
            <person name="Barsanti P."/>
            <person name="Batterham P."/>
            <person name="Batzoglou S."/>
            <person name="Begun D."/>
            <person name="Bhutkar A."/>
            <person name="Blanco E."/>
            <person name="Bosak S.A."/>
            <person name="Bradley R.K."/>
            <person name="Brand A.D."/>
            <person name="Brent M.R."/>
            <person name="Brooks A.N."/>
            <person name="Brown R.H."/>
            <person name="Butlin R.K."/>
            <person name="Caggese C."/>
            <person name="Calvi B.R."/>
            <person name="Bernardo de Carvalho A."/>
            <person name="Caspi A."/>
            <person name="Castrezana S."/>
            <person name="Celniker S.E."/>
            <person name="Chang J.L."/>
            <person name="Chapple C."/>
            <person name="Chatterji S."/>
            <person name="Chinwalla A."/>
            <person name="Civetta A."/>
            <person name="Clifton S.W."/>
            <person name="Comeron J.M."/>
            <person name="Costello J.C."/>
            <person name="Coyne J.A."/>
            <person name="Daub J."/>
            <person name="David R.G."/>
            <person name="Delcher A.L."/>
            <person name="Delehaunty K."/>
            <person name="Do C.B."/>
            <person name="Ebling H."/>
            <person name="Edwards K."/>
            <person name="Eickbush T."/>
            <person name="Evans J.D."/>
            <person name="Filipski A."/>
            <person name="Findeiss S."/>
            <person name="Freyhult E."/>
            <person name="Fulton L."/>
            <person name="Fulton R."/>
            <person name="Garcia A.C."/>
            <person name="Gardiner A."/>
            <person name="Garfield D.A."/>
            <person name="Garvin B.E."/>
            <person name="Gibson G."/>
            <person name="Gilbert D."/>
            <person name="Gnerre S."/>
            <person name="Godfrey J."/>
            <person name="Good R."/>
            <person name="Gotea V."/>
            <person name="Gravely B."/>
            <person name="Greenberg A.J."/>
            <person name="Griffiths-Jones S."/>
            <person name="Gross S."/>
            <person name="Guigo R."/>
            <person name="Gustafson E.A."/>
            <person name="Haerty W."/>
            <person name="Hahn M.W."/>
            <person name="Halligan D.L."/>
            <person name="Halpern A.L."/>
            <person name="Halter G.M."/>
            <person name="Han M.V."/>
            <person name="Heger A."/>
            <person name="Hillier L."/>
            <person name="Hinrichs A.S."/>
            <person name="Holmes I."/>
            <person name="Hoskins R.A."/>
            <person name="Hubisz M.J."/>
            <person name="Hultmark D."/>
            <person name="Huntley M.A."/>
            <person name="Jaffe D.B."/>
            <person name="Jagadeeshan S."/>
            <person name="Jeck W.R."/>
            <person name="Johnson J."/>
            <person name="Jones C.D."/>
            <person name="Jordan W.C."/>
            <person name="Karpen G.H."/>
            <person name="Kataoka E."/>
            <person name="Keightley P.D."/>
            <person name="Kheradpour P."/>
            <person name="Kirkness E.F."/>
            <person name="Koerich L.B."/>
            <person name="Kristiansen K."/>
            <person name="Kudrna D."/>
            <person name="Kulathinal R.J."/>
            <person name="Kumar S."/>
            <person name="Kwok R."/>
            <person name="Lander E."/>
            <person name="Langley C.H."/>
            <person name="Lapoint R."/>
            <person name="Lazzaro B.P."/>
            <person name="Lee S.J."/>
            <person name="Levesque L."/>
            <person name="Li R."/>
            <person name="Lin C.F."/>
            <person name="Lin M.F."/>
            <person name="Lindblad-Toh K."/>
            <person name="Llopart A."/>
            <person name="Long M."/>
            <person name="Low L."/>
            <person name="Lozovsky E."/>
            <person name="Lu J."/>
            <person name="Luo M."/>
            <person name="Machado C.A."/>
            <person name="Makalowski W."/>
            <person name="Marzo M."/>
            <person name="Matsuda M."/>
            <person name="Matzkin L."/>
            <person name="McAllister B."/>
            <person name="McBride C.S."/>
            <person name="McKernan B."/>
            <person name="McKernan K."/>
            <person name="Mendez-Lago M."/>
            <person name="Minx P."/>
            <person name="Mollenhauer M.U."/>
            <person name="Montooth K."/>
            <person name="Mount S.M."/>
            <person name="Mu X."/>
            <person name="Myers E."/>
            <person name="Negre B."/>
            <person name="Newfeld S."/>
            <person name="Nielsen R."/>
            <person name="Noor M.A."/>
            <person name="O'Grady P."/>
            <person name="Pachter L."/>
            <person name="Papaceit M."/>
            <person name="Parisi M.J."/>
            <person name="Parisi M."/>
            <person name="Parts L."/>
            <person name="Pedersen J.S."/>
            <person name="Pesole G."/>
            <person name="Phillippy A.M."/>
            <person name="Ponting C.P."/>
            <person name="Pop M."/>
            <person name="Porcelli D."/>
            <person name="Powell J.R."/>
            <person name="Prohaska S."/>
            <person name="Pruitt K."/>
            <person name="Puig M."/>
            <person name="Quesneville H."/>
            <person name="Ram K.R."/>
            <person name="Rand D."/>
            <person name="Rasmussen M.D."/>
            <person name="Reed L.K."/>
            <person name="Reenan R."/>
            <person name="Reily A."/>
            <person name="Remington K.A."/>
            <person name="Rieger T.T."/>
            <person name="Ritchie M.G."/>
            <person name="Robin C."/>
            <person name="Rogers Y.H."/>
            <person name="Rohde C."/>
            <person name="Rozas J."/>
            <person name="Rubenfield M.J."/>
            <person name="Ruiz A."/>
            <person name="Russo S."/>
            <person name="Salzberg S.L."/>
            <person name="Sanchez-Gracia A."/>
            <person name="Saranga D.J."/>
            <person name="Sato H."/>
            <person name="Schaeffer S.W."/>
            <person name="Schatz M.C."/>
            <person name="Schlenke T."/>
            <person name="Schwartz R."/>
            <person name="Segarra C."/>
            <person name="Singh R.S."/>
            <person name="Sirot L."/>
            <person name="Sirota M."/>
            <person name="Sisneros N.B."/>
            <person name="Smith C.D."/>
            <person name="Smith T.F."/>
            <person name="Spieth J."/>
            <person name="Stage D.E."/>
            <person name="Stark A."/>
            <person name="Stephan W."/>
            <person name="Strausberg R.L."/>
            <person name="Strempel S."/>
            <person name="Sturgill D."/>
            <person name="Sutton G."/>
            <person name="Sutton G.G."/>
            <person name="Tao W."/>
            <person name="Teichmann S."/>
            <person name="Tobari Y.N."/>
            <person name="Tomimura Y."/>
            <person name="Tsolas J.M."/>
            <person name="Valente V.L."/>
            <person name="Venter E."/>
            <person name="Venter J.C."/>
            <person name="Vicario S."/>
            <person name="Vieira F.G."/>
            <person name="Vilella A.J."/>
            <person name="Villasante A."/>
            <person name="Walenz B."/>
            <person name="Wang J."/>
            <person name="Wasserman M."/>
            <person name="Watts T."/>
            <person name="Wilson D."/>
            <person name="Wilson R.K."/>
            <person name="Wing R.A."/>
            <person name="Wolfner M.F."/>
            <person name="Wong A."/>
            <person name="Wong G.K."/>
            <person name="Wu C.I."/>
            <person name="Wu G."/>
            <person name="Yamamoto D."/>
            <person name="Yang H.P."/>
            <person name="Yang S.P."/>
            <person name="Yorke J.A."/>
            <person name="Yoshida K."/>
            <person name="Zdobnov E."/>
            <person name="Zhang P."/>
            <person name="Zhang Y."/>
            <person name="Zimin A.V."/>
            <person name="Baldwin J."/>
            <person name="Abdouelleil A."/>
            <person name="Abdulkadir J."/>
            <person name="Abebe A."/>
            <person name="Abera B."/>
            <person name="Abreu J."/>
            <person name="Acer S.C."/>
            <person name="Aftuck L."/>
            <person name="Alexander A."/>
            <person name="An P."/>
            <person name="Anderson E."/>
            <person name="Anderson S."/>
            <person name="Arachi H."/>
            <person name="Azer M."/>
            <person name="Bachantsang P."/>
            <person name="Barry A."/>
            <person name="Bayul T."/>
            <person name="Berlin A."/>
            <person name="Bessette D."/>
            <person name="Bloom T."/>
            <person name="Blye J."/>
            <person name="Boguslavskiy L."/>
            <person name="Bonnet C."/>
            <person name="Boukhgalter B."/>
            <person name="Bourzgui I."/>
            <person name="Brown A."/>
            <person name="Cahill P."/>
            <person name="Channer S."/>
            <person name="Cheshatsang Y."/>
            <person name="Chuda L."/>
            <person name="Citroen M."/>
            <person name="Collymore A."/>
            <person name="Cooke P."/>
            <person name="Costello M."/>
            <person name="D'Aco K."/>
            <person name="Daza R."/>
            <person name="De Haan G."/>
            <person name="DeGray S."/>
            <person name="DeMaso C."/>
            <person name="Dhargay N."/>
            <person name="Dooley K."/>
            <person name="Dooley E."/>
            <person name="Doricent M."/>
            <person name="Dorje P."/>
            <person name="Dorjee K."/>
            <person name="Dupes A."/>
            <person name="Elong R."/>
            <person name="Falk J."/>
            <person name="Farina A."/>
            <person name="Faro S."/>
            <person name="Ferguson D."/>
            <person name="Fisher S."/>
            <person name="Foley C.D."/>
            <person name="Franke A."/>
            <person name="Friedrich D."/>
            <person name="Gadbois L."/>
            <person name="Gearin G."/>
            <person name="Gearin C.R."/>
            <person name="Giannoukos G."/>
            <person name="Goode T."/>
            <person name="Graham J."/>
            <person name="Grandbois E."/>
            <person name="Grewal S."/>
            <person name="Gyaltsen K."/>
            <person name="Hafez N."/>
            <person name="Hagos B."/>
            <person name="Hall J."/>
            <person name="Henson C."/>
            <person name="Hollinger A."/>
            <person name="Honan T."/>
            <person name="Huard M.D."/>
            <person name="Hughes L."/>
            <person name="Hurhula B."/>
            <person name="Husby M.E."/>
            <person name="Kamat A."/>
            <person name="Kanga B."/>
            <person name="Kashin S."/>
            <person name="Khazanovich D."/>
            <person name="Kisner P."/>
            <person name="Lance K."/>
            <person name="Lara M."/>
            <person name="Lee W."/>
            <person name="Lennon N."/>
            <person name="Letendre F."/>
            <person name="LeVine R."/>
            <person name="Lipovsky A."/>
            <person name="Liu X."/>
            <person name="Liu J."/>
            <person name="Liu S."/>
            <person name="Lokyitsang T."/>
            <person name="Lokyitsang Y."/>
            <person name="Lubonja R."/>
            <person name="Lui A."/>
            <person name="MacDonald P."/>
            <person name="Magnisalis V."/>
            <person name="Maru K."/>
            <person name="Matthews C."/>
            <person name="McCusker W."/>
            <person name="McDonough S."/>
            <person name="Mehta T."/>
            <person name="Meldrim J."/>
            <person name="Meneus L."/>
            <person name="Mihai O."/>
            <person name="Mihalev A."/>
            <person name="Mihova T."/>
            <person name="Mittelman R."/>
            <person name="Mlenga V."/>
            <person name="Montmayeur A."/>
            <person name="Mulrain L."/>
            <person name="Navidi A."/>
            <person name="Naylor J."/>
            <person name="Negash T."/>
            <person name="Nguyen T."/>
            <person name="Nguyen N."/>
            <person name="Nicol R."/>
            <person name="Norbu C."/>
            <person name="Norbu N."/>
            <person name="Novod N."/>
            <person name="O'Neill B."/>
            <person name="Osman S."/>
            <person name="Markiewicz E."/>
            <person name="Oyono O.L."/>
            <person name="Patti C."/>
            <person name="Phunkhang P."/>
            <person name="Pierre F."/>
            <person name="Priest M."/>
            <person name="Raghuraman S."/>
            <person name="Rege F."/>
            <person name="Reyes R."/>
            <person name="Rise C."/>
            <person name="Rogov P."/>
            <person name="Ross K."/>
            <person name="Ryan E."/>
            <person name="Settipalli S."/>
            <person name="Shea T."/>
            <person name="Sherpa N."/>
            <person name="Shi L."/>
            <person name="Shih D."/>
            <person name="Sparrow T."/>
            <person name="Spaulding J."/>
            <person name="Stalker J."/>
            <person name="Stange-Thomann N."/>
            <person name="Stavropoulos S."/>
            <person name="Stone C."/>
            <person name="Strader C."/>
            <person name="Tesfaye S."/>
            <person name="Thomson T."/>
            <person name="Thoulutsang Y."/>
            <person name="Thoulutsang D."/>
            <person name="Topham K."/>
            <person name="Topping I."/>
            <person name="Tsamla T."/>
            <person name="Vassiliev H."/>
            <person name="Vo A."/>
            <person name="Wangchuk T."/>
            <person name="Wangdi T."/>
            <person name="Weiand M."/>
            <person name="Wilkinson J."/>
            <person name="Wilson A."/>
            <person name="Yadav S."/>
            <person name="Young G."/>
            <person name="Yu Q."/>
            <person name="Zembek L."/>
            <person name="Zhong D."/>
            <person name="Zimmer A."/>
            <person name="Zwirko Z."/>
            <person name="Jaffe D.B."/>
            <person name="Alvarez P."/>
            <person name="Brockman W."/>
            <person name="Butler J."/>
            <person name="Chin C."/>
            <person name="Gnerre S."/>
            <person name="Grabherr M."/>
            <person name="Kleber M."/>
            <person name="Mauceli E."/>
            <person name="MacCallum I."/>
        </authorList>
    </citation>
    <scope>NUCLEOTIDE SEQUENCE [LARGE SCALE GENOMIC DNA]</scope>
    <source>
        <strain evidence="3">Rob3c / Tucson 14021-0248.25</strain>
    </source>
</reference>
<dbReference type="Proteomes" id="UP000001292">
    <property type="component" value="Unassembled WGS sequence"/>
</dbReference>
<dbReference type="EMBL" id="CH480831">
    <property type="protein sequence ID" value="EDW45985.1"/>
    <property type="molecule type" value="Genomic_DNA"/>
</dbReference>
<dbReference type="InterPro" id="IPR004012">
    <property type="entry name" value="Run_dom"/>
</dbReference>
<dbReference type="InterPro" id="IPR037213">
    <property type="entry name" value="Run_dom_sf"/>
</dbReference>
<name>B4IEF8_DROSE</name>
<dbReference type="AlphaFoldDB" id="B4IEF8"/>
<dbReference type="Pfam" id="PF02759">
    <property type="entry name" value="RUN"/>
    <property type="match status" value="1"/>
</dbReference>
<dbReference type="SUPFAM" id="SSF140741">
    <property type="entry name" value="RUN domain-like"/>
    <property type="match status" value="1"/>
</dbReference>
<evidence type="ECO:0000259" key="1">
    <source>
        <dbReference type="PROSITE" id="PS50826"/>
    </source>
</evidence>
<dbReference type="PANTHER" id="PTHR47194">
    <property type="entry name" value="SORTING NEXIN-29-RELATED"/>
    <property type="match status" value="1"/>
</dbReference>
<dbReference type="PROSITE" id="PS50826">
    <property type="entry name" value="RUN"/>
    <property type="match status" value="1"/>
</dbReference>